<sequence>MVTAPSTESDADTGSRASASPWLAPIARAIPALIVGLVITFTPDHSASMGLVSLGIFGAVSAVVLVLTTLRLGAGEPLRSLHRGLSVIAAVAAAAAFALVAGLEGNLLPFLLLTLGAYGVFAGAYEVVWGLRHRGISPLARDGITVGAGTVILALILVAVGDSVSAVGFFGAYAVIVGVYLVIAGFSAKWADTPKEHPAS</sequence>
<dbReference type="Proteomes" id="UP000218965">
    <property type="component" value="Chromosome"/>
</dbReference>
<proteinExistence type="predicted"/>
<feature type="transmembrane region" description="Helical" evidence="1">
    <location>
        <begin position="47"/>
        <end position="72"/>
    </location>
</feature>
<accession>A0A0U5BHN7</accession>
<evidence type="ECO:0008006" key="4">
    <source>
        <dbReference type="Google" id="ProtNLM"/>
    </source>
</evidence>
<feature type="transmembrane region" description="Helical" evidence="1">
    <location>
        <begin position="109"/>
        <end position="131"/>
    </location>
</feature>
<feature type="transmembrane region" description="Helical" evidence="1">
    <location>
        <begin position="166"/>
        <end position="186"/>
    </location>
</feature>
<dbReference type="EMBL" id="AP017315">
    <property type="protein sequence ID" value="BAU31045.1"/>
    <property type="molecule type" value="Genomic_DNA"/>
</dbReference>
<dbReference type="KEGG" id="malk:MalAC0309_0167"/>
<evidence type="ECO:0000256" key="1">
    <source>
        <dbReference type="SAM" id="Phobius"/>
    </source>
</evidence>
<reference evidence="2 3" key="2">
    <citation type="submission" date="2016-01" db="EMBL/GenBank/DDBJ databases">
        <title>Microcella alkaliphila JAM AC0309 whole genome shotgun sequence.</title>
        <authorList>
            <person name="Kurata A."/>
            <person name="Hirose Y."/>
            <person name="Kishimoto N."/>
            <person name="Kobayashi T."/>
        </authorList>
    </citation>
    <scope>NUCLEOTIDE SEQUENCE [LARGE SCALE GENOMIC DNA]</scope>
    <source>
        <strain evidence="2 3">JAM AC0309</strain>
    </source>
</reference>
<protein>
    <recommendedName>
        <fullName evidence="4">DUF308 domain-containing protein</fullName>
    </recommendedName>
</protein>
<feature type="transmembrane region" description="Helical" evidence="1">
    <location>
        <begin position="84"/>
        <end position="103"/>
    </location>
</feature>
<dbReference type="RefSeq" id="WP_096419998.1">
    <property type="nucleotide sequence ID" value="NZ_AP017315.1"/>
</dbReference>
<keyword evidence="1" id="KW-0472">Membrane</keyword>
<feature type="transmembrane region" description="Helical" evidence="1">
    <location>
        <begin position="22"/>
        <end position="41"/>
    </location>
</feature>
<feature type="transmembrane region" description="Helical" evidence="1">
    <location>
        <begin position="143"/>
        <end position="160"/>
    </location>
</feature>
<name>A0A0U5BHN7_9MICO</name>
<evidence type="ECO:0000313" key="3">
    <source>
        <dbReference type="Proteomes" id="UP000218965"/>
    </source>
</evidence>
<gene>
    <name evidence="2" type="ORF">MalAC0309_0167</name>
</gene>
<keyword evidence="1" id="KW-1133">Transmembrane helix</keyword>
<dbReference type="OrthoDB" id="5126240at2"/>
<evidence type="ECO:0000313" key="2">
    <source>
        <dbReference type="EMBL" id="BAU31045.1"/>
    </source>
</evidence>
<organism evidence="2 3">
    <name type="scientific">Microcella alkaliphila</name>
    <dbReference type="NCBI Taxonomy" id="279828"/>
    <lineage>
        <taxon>Bacteria</taxon>
        <taxon>Bacillati</taxon>
        <taxon>Actinomycetota</taxon>
        <taxon>Actinomycetes</taxon>
        <taxon>Micrococcales</taxon>
        <taxon>Microbacteriaceae</taxon>
        <taxon>Microcella</taxon>
    </lineage>
</organism>
<dbReference type="AlphaFoldDB" id="A0A0U5BHN7"/>
<reference evidence="3" key="1">
    <citation type="submission" date="2015-12" db="EMBL/GenBank/DDBJ databases">
        <authorList>
            <person name="Shamseldin A."/>
            <person name="Moawad H."/>
            <person name="Abd El-Rahim W.M."/>
            <person name="Sadowsky M.J."/>
        </authorList>
    </citation>
    <scope>NUCLEOTIDE SEQUENCE [LARGE SCALE GENOMIC DNA]</scope>
    <source>
        <strain evidence="3">JAM AC0309</strain>
    </source>
</reference>
<keyword evidence="1" id="KW-0812">Transmembrane</keyword>